<keyword evidence="1" id="KW-0812">Transmembrane</keyword>
<keyword evidence="1" id="KW-0472">Membrane</keyword>
<comment type="caution">
    <text evidence="2">The sequence shown here is derived from an EMBL/GenBank/DDBJ whole genome shotgun (WGS) entry which is preliminary data.</text>
</comment>
<dbReference type="Proteomes" id="UP000807353">
    <property type="component" value="Unassembled WGS sequence"/>
</dbReference>
<dbReference type="AlphaFoldDB" id="A0A9P6CA28"/>
<organism evidence="2 3">
    <name type="scientific">Collybia nuda</name>
    <dbReference type="NCBI Taxonomy" id="64659"/>
    <lineage>
        <taxon>Eukaryota</taxon>
        <taxon>Fungi</taxon>
        <taxon>Dikarya</taxon>
        <taxon>Basidiomycota</taxon>
        <taxon>Agaricomycotina</taxon>
        <taxon>Agaricomycetes</taxon>
        <taxon>Agaricomycetidae</taxon>
        <taxon>Agaricales</taxon>
        <taxon>Tricholomatineae</taxon>
        <taxon>Clitocybaceae</taxon>
        <taxon>Collybia</taxon>
    </lineage>
</organism>
<accession>A0A9P6CA28</accession>
<protein>
    <submittedName>
        <fullName evidence="2">Uncharacterized protein</fullName>
    </submittedName>
</protein>
<name>A0A9P6CA28_9AGAR</name>
<gene>
    <name evidence="2" type="ORF">BDZ94DRAFT_1325981</name>
</gene>
<dbReference type="EMBL" id="MU150357">
    <property type="protein sequence ID" value="KAF9457837.1"/>
    <property type="molecule type" value="Genomic_DNA"/>
</dbReference>
<evidence type="ECO:0000256" key="1">
    <source>
        <dbReference type="SAM" id="Phobius"/>
    </source>
</evidence>
<keyword evidence="3" id="KW-1185">Reference proteome</keyword>
<feature type="transmembrane region" description="Helical" evidence="1">
    <location>
        <begin position="6"/>
        <end position="27"/>
    </location>
</feature>
<proteinExistence type="predicted"/>
<evidence type="ECO:0000313" key="3">
    <source>
        <dbReference type="Proteomes" id="UP000807353"/>
    </source>
</evidence>
<sequence>MGIVYTFIFSLLFIATIYNIIIIRRVLHEKQEIAEVMMEVLLELRAAAQRSNRKSNQVITSIRDLHTEMQDNHEILTKMFDYGRPKHIVTERPLSDPGDPDTE</sequence>
<evidence type="ECO:0000313" key="2">
    <source>
        <dbReference type="EMBL" id="KAF9457837.1"/>
    </source>
</evidence>
<keyword evidence="1" id="KW-1133">Transmembrane helix</keyword>
<reference evidence="2" key="1">
    <citation type="submission" date="2020-11" db="EMBL/GenBank/DDBJ databases">
        <authorList>
            <consortium name="DOE Joint Genome Institute"/>
            <person name="Ahrendt S."/>
            <person name="Riley R."/>
            <person name="Andreopoulos W."/>
            <person name="Labutti K."/>
            <person name="Pangilinan J."/>
            <person name="Ruiz-Duenas F.J."/>
            <person name="Barrasa J.M."/>
            <person name="Sanchez-Garcia M."/>
            <person name="Camarero S."/>
            <person name="Miyauchi S."/>
            <person name="Serrano A."/>
            <person name="Linde D."/>
            <person name="Babiker R."/>
            <person name="Drula E."/>
            <person name="Ayuso-Fernandez I."/>
            <person name="Pacheco R."/>
            <person name="Padilla G."/>
            <person name="Ferreira P."/>
            <person name="Barriuso J."/>
            <person name="Kellner H."/>
            <person name="Castanera R."/>
            <person name="Alfaro M."/>
            <person name="Ramirez L."/>
            <person name="Pisabarro A.G."/>
            <person name="Kuo A."/>
            <person name="Tritt A."/>
            <person name="Lipzen A."/>
            <person name="He G."/>
            <person name="Yan M."/>
            <person name="Ng V."/>
            <person name="Cullen D."/>
            <person name="Martin F."/>
            <person name="Rosso M.-N."/>
            <person name="Henrissat B."/>
            <person name="Hibbett D."/>
            <person name="Martinez A.T."/>
            <person name="Grigoriev I.V."/>
        </authorList>
    </citation>
    <scope>NUCLEOTIDE SEQUENCE</scope>
    <source>
        <strain evidence="2">CBS 247.69</strain>
    </source>
</reference>